<accession>A0A3B1ISL0</accession>
<proteinExistence type="predicted"/>
<dbReference type="InParanoid" id="A0A3B1ISL0"/>
<dbReference type="Gene3D" id="3.10.100.10">
    <property type="entry name" value="Mannose-Binding Protein A, subunit A"/>
    <property type="match status" value="1"/>
</dbReference>
<dbReference type="GO" id="GO:0005886">
    <property type="term" value="C:plasma membrane"/>
    <property type="evidence" value="ECO:0007669"/>
    <property type="project" value="UniProtKB-SubCell"/>
</dbReference>
<organism evidence="4 5">
    <name type="scientific">Astyanax mexicanus</name>
    <name type="common">Blind cave fish</name>
    <name type="synonym">Astyanax fasciatus mexicanus</name>
    <dbReference type="NCBI Taxonomy" id="7994"/>
    <lineage>
        <taxon>Eukaryota</taxon>
        <taxon>Metazoa</taxon>
        <taxon>Chordata</taxon>
        <taxon>Craniata</taxon>
        <taxon>Vertebrata</taxon>
        <taxon>Euteleostomi</taxon>
        <taxon>Actinopterygii</taxon>
        <taxon>Neopterygii</taxon>
        <taxon>Teleostei</taxon>
        <taxon>Ostariophysi</taxon>
        <taxon>Characiformes</taxon>
        <taxon>Characoidei</taxon>
        <taxon>Acestrorhamphidae</taxon>
        <taxon>Acestrorhamphinae</taxon>
        <taxon>Astyanax</taxon>
    </lineage>
</organism>
<dbReference type="PANTHER" id="PTHR45710">
    <property type="entry name" value="C-TYPE LECTIN DOMAIN-CONTAINING PROTEIN 180"/>
    <property type="match status" value="1"/>
</dbReference>
<dbReference type="Proteomes" id="UP000018467">
    <property type="component" value="Unassembled WGS sequence"/>
</dbReference>
<dbReference type="AlphaFoldDB" id="A0A3B1ISL0"/>
<dbReference type="InterPro" id="IPR050828">
    <property type="entry name" value="C-type_lectin/matrix_domain"/>
</dbReference>
<reference evidence="4" key="4">
    <citation type="submission" date="2025-09" db="UniProtKB">
        <authorList>
            <consortium name="Ensembl"/>
        </authorList>
    </citation>
    <scope>IDENTIFICATION</scope>
</reference>
<name>A0A3B1ISL0_ASTMX</name>
<evidence type="ECO:0000256" key="2">
    <source>
        <dbReference type="SAM" id="Phobius"/>
    </source>
</evidence>
<dbReference type="SUPFAM" id="SSF56436">
    <property type="entry name" value="C-type lectin-like"/>
    <property type="match status" value="1"/>
</dbReference>
<evidence type="ECO:0000259" key="3">
    <source>
        <dbReference type="PROSITE" id="PS50041"/>
    </source>
</evidence>
<keyword evidence="2" id="KW-0472">Membrane</keyword>
<dbReference type="Ensembl" id="ENSAMXT00000043347.1">
    <property type="protein sequence ID" value="ENSAMXP00000032681.1"/>
    <property type="gene ID" value="ENSAMXG00000043494.1"/>
</dbReference>
<reference evidence="5" key="1">
    <citation type="submission" date="2013-03" db="EMBL/GenBank/DDBJ databases">
        <authorList>
            <person name="Jeffery W."/>
            <person name="Warren W."/>
            <person name="Wilson R.K."/>
        </authorList>
    </citation>
    <scope>NUCLEOTIDE SEQUENCE</scope>
    <source>
        <strain evidence="5">female</strain>
    </source>
</reference>
<dbReference type="InterPro" id="IPR016187">
    <property type="entry name" value="CTDL_fold"/>
</dbReference>
<feature type="domain" description="C-type lectin" evidence="3">
    <location>
        <begin position="86"/>
        <end position="196"/>
    </location>
</feature>
<keyword evidence="2" id="KW-0812">Transmembrane</keyword>
<comment type="subcellular location">
    <subcellularLocation>
        <location evidence="1">Cell membrane</location>
        <topology evidence="1">Single-pass type II membrane protein</topology>
    </subcellularLocation>
</comment>
<reference evidence="4" key="3">
    <citation type="submission" date="2025-08" db="UniProtKB">
        <authorList>
            <consortium name="Ensembl"/>
        </authorList>
    </citation>
    <scope>IDENTIFICATION</scope>
</reference>
<evidence type="ECO:0000313" key="4">
    <source>
        <dbReference type="Ensembl" id="ENSAMXP00000032681.1"/>
    </source>
</evidence>
<feature type="transmembrane region" description="Helical" evidence="2">
    <location>
        <begin position="41"/>
        <end position="60"/>
    </location>
</feature>
<dbReference type="Pfam" id="PF00059">
    <property type="entry name" value="Lectin_C"/>
    <property type="match status" value="1"/>
</dbReference>
<dbReference type="InterPro" id="IPR001304">
    <property type="entry name" value="C-type_lectin-like"/>
</dbReference>
<keyword evidence="5" id="KW-1185">Reference proteome</keyword>
<dbReference type="GeneTree" id="ENSGT01020000230338"/>
<evidence type="ECO:0000313" key="5">
    <source>
        <dbReference type="Proteomes" id="UP000018467"/>
    </source>
</evidence>
<dbReference type="PANTHER" id="PTHR45710:SF26">
    <property type="entry name" value="RH26557P"/>
    <property type="match status" value="1"/>
</dbReference>
<keyword evidence="2" id="KW-1133">Transmembrane helix</keyword>
<dbReference type="SMART" id="SM00034">
    <property type="entry name" value="CLECT"/>
    <property type="match status" value="1"/>
</dbReference>
<evidence type="ECO:0000256" key="1">
    <source>
        <dbReference type="ARBA" id="ARBA00004401"/>
    </source>
</evidence>
<sequence length="199" mass="22631">MWKSDTPSSDTRDTISLALCTDHPASTSVASDCRAFTFHRAAVGGLVLLCLLQLILIITLRSASSTRPTNTLSNLEQVLEHGWSYFNYSLYQLSNKTLPWSEAREQCRSKRAELVIINTKEEQDFIQSITRNQYIWVGLTSDWKWVDGTPETGTIWDGRSLKSESTYQQEKSDTSPIYLFSVENNTHTHPQALICRVDH</sequence>
<protein>
    <recommendedName>
        <fullName evidence="3">C-type lectin domain-containing protein</fullName>
    </recommendedName>
</protein>
<dbReference type="InterPro" id="IPR016186">
    <property type="entry name" value="C-type_lectin-like/link_sf"/>
</dbReference>
<reference evidence="5" key="2">
    <citation type="journal article" date="2014" name="Nat. Commun.">
        <title>The cavefish genome reveals candidate genes for eye loss.</title>
        <authorList>
            <person name="McGaugh S.E."/>
            <person name="Gross J.B."/>
            <person name="Aken B."/>
            <person name="Blin M."/>
            <person name="Borowsky R."/>
            <person name="Chalopin D."/>
            <person name="Hinaux H."/>
            <person name="Jeffery W.R."/>
            <person name="Keene A."/>
            <person name="Ma L."/>
            <person name="Minx P."/>
            <person name="Murphy D."/>
            <person name="O'Quin K.E."/>
            <person name="Retaux S."/>
            <person name="Rohner N."/>
            <person name="Searle S.M."/>
            <person name="Stahl B.A."/>
            <person name="Tabin C."/>
            <person name="Volff J.N."/>
            <person name="Yoshizawa M."/>
            <person name="Warren W.C."/>
        </authorList>
    </citation>
    <scope>NUCLEOTIDE SEQUENCE [LARGE SCALE GENOMIC DNA]</scope>
    <source>
        <strain evidence="5">female</strain>
    </source>
</reference>
<dbReference type="PROSITE" id="PS50041">
    <property type="entry name" value="C_TYPE_LECTIN_2"/>
    <property type="match status" value="1"/>
</dbReference>